<reference evidence="1 2" key="1">
    <citation type="journal article" date="2018" name="Front. Plant Sci.">
        <title>Red Clover (Trifolium pratense) and Zigzag Clover (T. medium) - A Picture of Genomic Similarities and Differences.</title>
        <authorList>
            <person name="Dluhosova J."/>
            <person name="Istvanek J."/>
            <person name="Nedelnik J."/>
            <person name="Repkova J."/>
        </authorList>
    </citation>
    <scope>NUCLEOTIDE SEQUENCE [LARGE SCALE GENOMIC DNA]</scope>
    <source>
        <strain evidence="2">cv. 10/8</strain>
        <tissue evidence="1">Leaf</tissue>
    </source>
</reference>
<keyword evidence="2" id="KW-1185">Reference proteome</keyword>
<dbReference type="Proteomes" id="UP000265520">
    <property type="component" value="Unassembled WGS sequence"/>
</dbReference>
<comment type="caution">
    <text evidence="1">The sequence shown here is derived from an EMBL/GenBank/DDBJ whole genome shotgun (WGS) entry which is preliminary data.</text>
</comment>
<evidence type="ECO:0000313" key="2">
    <source>
        <dbReference type="Proteomes" id="UP000265520"/>
    </source>
</evidence>
<name>A0A392WB74_9FABA</name>
<organism evidence="1 2">
    <name type="scientific">Trifolium medium</name>
    <dbReference type="NCBI Taxonomy" id="97028"/>
    <lineage>
        <taxon>Eukaryota</taxon>
        <taxon>Viridiplantae</taxon>
        <taxon>Streptophyta</taxon>
        <taxon>Embryophyta</taxon>
        <taxon>Tracheophyta</taxon>
        <taxon>Spermatophyta</taxon>
        <taxon>Magnoliopsida</taxon>
        <taxon>eudicotyledons</taxon>
        <taxon>Gunneridae</taxon>
        <taxon>Pentapetalae</taxon>
        <taxon>rosids</taxon>
        <taxon>fabids</taxon>
        <taxon>Fabales</taxon>
        <taxon>Fabaceae</taxon>
        <taxon>Papilionoideae</taxon>
        <taxon>50 kb inversion clade</taxon>
        <taxon>NPAAA clade</taxon>
        <taxon>Hologalegina</taxon>
        <taxon>IRL clade</taxon>
        <taxon>Trifolieae</taxon>
        <taxon>Trifolium</taxon>
    </lineage>
</organism>
<sequence>MLAISLPISEGSTGTPTALAISSSISFA</sequence>
<accession>A0A392WB74</accession>
<proteinExistence type="predicted"/>
<protein>
    <submittedName>
        <fullName evidence="1">Uncharacterized protein</fullName>
    </submittedName>
</protein>
<evidence type="ECO:0000313" key="1">
    <source>
        <dbReference type="EMBL" id="MCI97039.1"/>
    </source>
</evidence>
<feature type="non-terminal residue" evidence="1">
    <location>
        <position position="28"/>
    </location>
</feature>
<dbReference type="EMBL" id="LXQA011431100">
    <property type="protein sequence ID" value="MCI97039.1"/>
    <property type="molecule type" value="Genomic_DNA"/>
</dbReference>
<dbReference type="AlphaFoldDB" id="A0A392WB74"/>